<dbReference type="InterPro" id="IPR019405">
    <property type="entry name" value="Lactonase_7-beta_prop"/>
</dbReference>
<dbReference type="SUPFAM" id="SSF51004">
    <property type="entry name" value="C-terminal (heme d1) domain of cytochrome cd1-nitrite reductase"/>
    <property type="match status" value="1"/>
</dbReference>
<dbReference type="OrthoDB" id="9972196at2759"/>
<organism evidence="2 3">
    <name type="scientific">Pythium oligandrum</name>
    <name type="common">Mycoparasitic fungus</name>
    <dbReference type="NCBI Taxonomy" id="41045"/>
    <lineage>
        <taxon>Eukaryota</taxon>
        <taxon>Sar</taxon>
        <taxon>Stramenopiles</taxon>
        <taxon>Oomycota</taxon>
        <taxon>Peronosporomycetes</taxon>
        <taxon>Pythiales</taxon>
        <taxon>Pythiaceae</taxon>
        <taxon>Pythium</taxon>
    </lineage>
</organism>
<reference evidence="2" key="1">
    <citation type="submission" date="2019-03" db="EMBL/GenBank/DDBJ databases">
        <title>Long read genome sequence of the mycoparasitic Pythium oligandrum ATCC 38472 isolated from sugarbeet rhizosphere.</title>
        <authorList>
            <person name="Gaulin E."/>
        </authorList>
    </citation>
    <scope>NUCLEOTIDE SEQUENCE</scope>
    <source>
        <strain evidence="2">ATCC 38472_TT</strain>
    </source>
</reference>
<dbReference type="PANTHER" id="PTHR30344:SF1">
    <property type="entry name" value="6-PHOSPHOGLUCONOLACTONASE"/>
    <property type="match status" value="1"/>
</dbReference>
<dbReference type="GO" id="GO:0017057">
    <property type="term" value="F:6-phosphogluconolactonase activity"/>
    <property type="evidence" value="ECO:0007669"/>
    <property type="project" value="TreeGrafter"/>
</dbReference>
<dbReference type="InterPro" id="IPR015943">
    <property type="entry name" value="WD40/YVTN_repeat-like_dom_sf"/>
</dbReference>
<sequence length="371" mass="39816">MVLLYVGTYTQKLSFVHGKGKGIHSFHFDEATGALKPHGVTQDIGVNVSYITGTKSTIYAVNEAEEPQENDPHKLTGYVRALKIEADGSLTPLNRFESRGGAPCHLALSPGDKFLSVANYSGGNLSLFPIDQADGSLKPATSFYQASGASMANPDRQEAPHVHSTTWITAPTTGVVTLAAADLGNDRVIQLALDADKQTVTLLDNAPPTHRPAGSGPRHLALHPTLPVAYVVDELSSTVGVHPINESNALVPQDIQTISMLPADFKEFNLAADVHVTPNGRFLYAANRGHNSLACYRILVEDGGKLELLGYESTRGTFPRNFLIHGDWLLAANQDSDSIQVFKIDATTGQLTFTGHSVDCPTPVCLFLHQA</sequence>
<dbReference type="EMBL" id="SPLM01000147">
    <property type="protein sequence ID" value="TMW55691.1"/>
    <property type="molecule type" value="Genomic_DNA"/>
</dbReference>
<evidence type="ECO:0008006" key="4">
    <source>
        <dbReference type="Google" id="ProtNLM"/>
    </source>
</evidence>
<dbReference type="Pfam" id="PF10282">
    <property type="entry name" value="Lactonase"/>
    <property type="match status" value="1"/>
</dbReference>
<gene>
    <name evidence="2" type="ORF">Poli38472_010573</name>
</gene>
<keyword evidence="3" id="KW-1185">Reference proteome</keyword>
<evidence type="ECO:0000313" key="3">
    <source>
        <dbReference type="Proteomes" id="UP000794436"/>
    </source>
</evidence>
<dbReference type="PANTHER" id="PTHR30344">
    <property type="entry name" value="6-PHOSPHOGLUCONOLACTONASE-RELATED"/>
    <property type="match status" value="1"/>
</dbReference>
<dbReference type="Gene3D" id="2.130.10.10">
    <property type="entry name" value="YVTN repeat-like/Quinoprotein amine dehydrogenase"/>
    <property type="match status" value="1"/>
</dbReference>
<dbReference type="AlphaFoldDB" id="A0A8K1C3C1"/>
<dbReference type="Proteomes" id="UP000794436">
    <property type="component" value="Unassembled WGS sequence"/>
</dbReference>
<comment type="similarity">
    <text evidence="1">Belongs to the cycloisomerase 2 family.</text>
</comment>
<proteinExistence type="inferred from homology"/>
<name>A0A8K1C3C1_PYTOL</name>
<protein>
    <recommendedName>
        <fullName evidence="4">6-phosphogluconolactonase</fullName>
    </recommendedName>
</protein>
<dbReference type="InterPro" id="IPR011048">
    <property type="entry name" value="Haem_d1_sf"/>
</dbReference>
<evidence type="ECO:0000313" key="2">
    <source>
        <dbReference type="EMBL" id="TMW55691.1"/>
    </source>
</evidence>
<evidence type="ECO:0000256" key="1">
    <source>
        <dbReference type="ARBA" id="ARBA00005564"/>
    </source>
</evidence>
<comment type="caution">
    <text evidence="2">The sequence shown here is derived from an EMBL/GenBank/DDBJ whole genome shotgun (WGS) entry which is preliminary data.</text>
</comment>
<accession>A0A8K1C3C1</accession>
<dbReference type="InterPro" id="IPR050282">
    <property type="entry name" value="Cycloisomerase_2"/>
</dbReference>